<dbReference type="InterPro" id="IPR015867">
    <property type="entry name" value="N-reg_PII/ATP_PRibTrfase_C"/>
</dbReference>
<comment type="caution">
    <text evidence="1">The sequence shown here is derived from an EMBL/GenBank/DDBJ whole genome shotgun (WGS) entry which is preliminary data.</text>
</comment>
<gene>
    <name evidence="1" type="ORF">E4J94_17065</name>
</gene>
<dbReference type="InterPro" id="IPR011322">
    <property type="entry name" value="N-reg_PII-like_a/b"/>
</dbReference>
<dbReference type="RefSeq" id="WP_135836988.1">
    <property type="nucleotide sequence ID" value="NZ_SRPE01000018.1"/>
</dbReference>
<accession>A0A4Z1AVV8</accession>
<evidence type="ECO:0000313" key="2">
    <source>
        <dbReference type="Proteomes" id="UP000297998"/>
    </source>
</evidence>
<keyword evidence="2" id="KW-1185">Reference proteome</keyword>
<dbReference type="EMBL" id="SRPE01000018">
    <property type="protein sequence ID" value="TGN21658.1"/>
    <property type="molecule type" value="Genomic_DNA"/>
</dbReference>
<sequence>MNSELHNINIVRIYFSYGQQAKGQSFWQRLWNNNLGQLLLKRAKEMNINEAAIFVAKAGYLHNDNISFNSSEIPSNKNLVCLELIDTPKI</sequence>
<dbReference type="SUPFAM" id="SSF54913">
    <property type="entry name" value="GlnB-like"/>
    <property type="match status" value="1"/>
</dbReference>
<organism evidence="1 2">
    <name type="scientific">Empedobacter tilapiae</name>
    <dbReference type="NCBI Taxonomy" id="2491114"/>
    <lineage>
        <taxon>Bacteria</taxon>
        <taxon>Pseudomonadati</taxon>
        <taxon>Bacteroidota</taxon>
        <taxon>Flavobacteriia</taxon>
        <taxon>Flavobacteriales</taxon>
        <taxon>Weeksellaceae</taxon>
        <taxon>Empedobacter</taxon>
    </lineage>
</organism>
<dbReference type="OrthoDB" id="954468at2"/>
<dbReference type="Proteomes" id="UP000297998">
    <property type="component" value="Unassembled WGS sequence"/>
</dbReference>
<reference evidence="1 2" key="1">
    <citation type="submission" date="2019-03" db="EMBL/GenBank/DDBJ databases">
        <title>Empedobacter tilapiae sp. nov., isolated from an intestine of Nile tilapia Oreochromis niloticus.</title>
        <authorList>
            <person name="Kim Y.-O."/>
            <person name="Yoon J.-H."/>
        </authorList>
    </citation>
    <scope>NUCLEOTIDE SEQUENCE [LARGE SCALE GENOMIC DNA]</scope>
    <source>
        <strain evidence="1 2">MRS2</strain>
    </source>
</reference>
<proteinExistence type="predicted"/>
<dbReference type="AlphaFoldDB" id="A0A4Z1AVV8"/>
<evidence type="ECO:0000313" key="1">
    <source>
        <dbReference type="EMBL" id="TGN21658.1"/>
    </source>
</evidence>
<dbReference type="Gene3D" id="3.30.70.120">
    <property type="match status" value="1"/>
</dbReference>
<name>A0A4Z1AVV8_9FLAO</name>
<protein>
    <submittedName>
        <fullName evidence="1">Uncharacterized protein</fullName>
    </submittedName>
</protein>